<keyword evidence="2" id="KW-1185">Reference proteome</keyword>
<evidence type="ECO:0000313" key="2">
    <source>
        <dbReference type="Proteomes" id="UP000291469"/>
    </source>
</evidence>
<protein>
    <submittedName>
        <fullName evidence="1">Uncharacterized protein</fullName>
    </submittedName>
</protein>
<dbReference type="AlphaFoldDB" id="A0A411YDV7"/>
<organism evidence="1 2">
    <name type="scientific">Egibacter rhizosphaerae</name>
    <dbReference type="NCBI Taxonomy" id="1670831"/>
    <lineage>
        <taxon>Bacteria</taxon>
        <taxon>Bacillati</taxon>
        <taxon>Actinomycetota</taxon>
        <taxon>Nitriliruptoria</taxon>
        <taxon>Egibacterales</taxon>
        <taxon>Egibacteraceae</taxon>
        <taxon>Egibacter</taxon>
    </lineage>
</organism>
<dbReference type="RefSeq" id="WP_131154363.1">
    <property type="nucleotide sequence ID" value="NZ_CP036402.1"/>
</dbReference>
<evidence type="ECO:0000313" key="1">
    <source>
        <dbReference type="EMBL" id="QBI19366.1"/>
    </source>
</evidence>
<dbReference type="Proteomes" id="UP000291469">
    <property type="component" value="Chromosome"/>
</dbReference>
<reference evidence="1 2" key="1">
    <citation type="submission" date="2019-01" db="EMBL/GenBank/DDBJ databases">
        <title>Egibacter rhizosphaerae EGI 80759T.</title>
        <authorList>
            <person name="Chen D.-D."/>
            <person name="Tian Y."/>
            <person name="Jiao J.-Y."/>
            <person name="Zhang X.-T."/>
            <person name="Zhang Y.-G."/>
            <person name="Zhang Y."/>
            <person name="Xiao M."/>
            <person name="Shu W.-S."/>
            <person name="Li W.-J."/>
        </authorList>
    </citation>
    <scope>NUCLEOTIDE SEQUENCE [LARGE SCALE GENOMIC DNA]</scope>
    <source>
        <strain evidence="1 2">EGI 80759</strain>
    </source>
</reference>
<dbReference type="KEGG" id="erz:ER308_07275"/>
<proteinExistence type="predicted"/>
<gene>
    <name evidence="1" type="ORF">ER308_07275</name>
</gene>
<name>A0A411YDV7_9ACTN</name>
<accession>A0A411YDV7</accession>
<sequence length="85" mass="9242">MNEENATLANVNHKTQQRMRVAAHKLRPGDYLYPHPNDPPHAMSPVQVASVAVSNGVVRVWSPRGSVLRLGSRSSVSISRSQGDA</sequence>
<dbReference type="EMBL" id="CP036402">
    <property type="protein sequence ID" value="QBI19366.1"/>
    <property type="molecule type" value="Genomic_DNA"/>
</dbReference>